<dbReference type="AlphaFoldDB" id="A0AAE0T892"/>
<dbReference type="InterPro" id="IPR011546">
    <property type="entry name" value="Pept_M41_FtsH_extracell"/>
</dbReference>
<dbReference type="FunFam" id="1.10.8.60:FF:000001">
    <property type="entry name" value="ATP-dependent zinc metalloprotease FtsH"/>
    <property type="match status" value="1"/>
</dbReference>
<keyword evidence="21" id="KW-1185">Reference proteome</keyword>
<dbReference type="GO" id="GO:0006508">
    <property type="term" value="P:proteolysis"/>
    <property type="evidence" value="ECO:0007669"/>
    <property type="project" value="UniProtKB-KW"/>
</dbReference>
<evidence type="ECO:0000313" key="21">
    <source>
        <dbReference type="Proteomes" id="UP001195483"/>
    </source>
</evidence>
<keyword evidence="16" id="KW-0802">TPR repeat</keyword>
<dbReference type="Pfam" id="PF17862">
    <property type="entry name" value="AAA_lid_3"/>
    <property type="match status" value="1"/>
</dbReference>
<name>A0AAE0T892_9BIVA</name>
<evidence type="ECO:0000256" key="14">
    <source>
        <dbReference type="ARBA" id="ARBA00023049"/>
    </source>
</evidence>
<evidence type="ECO:0000259" key="19">
    <source>
        <dbReference type="SMART" id="SM00382"/>
    </source>
</evidence>
<feature type="compositionally biased region" description="Basic and acidic residues" evidence="17">
    <location>
        <begin position="1"/>
        <end position="10"/>
    </location>
</feature>
<dbReference type="GO" id="GO:0005524">
    <property type="term" value="F:ATP binding"/>
    <property type="evidence" value="ECO:0007669"/>
    <property type="project" value="UniProtKB-KW"/>
</dbReference>
<feature type="repeat" description="TPR" evidence="16">
    <location>
        <begin position="867"/>
        <end position="900"/>
    </location>
</feature>
<keyword evidence="14" id="KW-0482">Metalloprotease</keyword>
<evidence type="ECO:0000256" key="12">
    <source>
        <dbReference type="ARBA" id="ARBA00022840"/>
    </source>
</evidence>
<feature type="region of interest" description="Disordered" evidence="17">
    <location>
        <begin position="1"/>
        <end position="29"/>
    </location>
</feature>
<keyword evidence="13 18" id="KW-1133">Transmembrane helix</keyword>
<dbReference type="SUPFAM" id="SSF140990">
    <property type="entry name" value="FtsH protease domain-like"/>
    <property type="match status" value="1"/>
</dbReference>
<dbReference type="Pfam" id="PF13181">
    <property type="entry name" value="TPR_8"/>
    <property type="match status" value="2"/>
</dbReference>
<feature type="domain" description="AAA+ ATPase" evidence="19">
    <location>
        <begin position="235"/>
        <end position="374"/>
    </location>
</feature>
<keyword evidence="11" id="KW-0862">Zinc</keyword>
<dbReference type="Pfam" id="PF06480">
    <property type="entry name" value="FtsH_ext"/>
    <property type="match status" value="1"/>
</dbReference>
<comment type="subcellular location">
    <subcellularLocation>
        <location evidence="2">Membrane</location>
    </subcellularLocation>
</comment>
<evidence type="ECO:0000256" key="10">
    <source>
        <dbReference type="ARBA" id="ARBA00022801"/>
    </source>
</evidence>
<gene>
    <name evidence="20" type="ORF">CHS0354_000683</name>
</gene>
<evidence type="ECO:0000256" key="17">
    <source>
        <dbReference type="SAM" id="MobiDB-lite"/>
    </source>
</evidence>
<evidence type="ECO:0000256" key="7">
    <source>
        <dbReference type="ARBA" id="ARBA00022692"/>
    </source>
</evidence>
<dbReference type="InterPro" id="IPR005936">
    <property type="entry name" value="FtsH"/>
</dbReference>
<dbReference type="GO" id="GO:0005886">
    <property type="term" value="C:plasma membrane"/>
    <property type="evidence" value="ECO:0007669"/>
    <property type="project" value="TreeGrafter"/>
</dbReference>
<dbReference type="SUPFAM" id="SSF52540">
    <property type="entry name" value="P-loop containing nucleoside triphosphate hydrolases"/>
    <property type="match status" value="1"/>
</dbReference>
<dbReference type="PANTHER" id="PTHR23076">
    <property type="entry name" value="METALLOPROTEASE M41 FTSH"/>
    <property type="match status" value="1"/>
</dbReference>
<dbReference type="SMART" id="SM00382">
    <property type="entry name" value="AAA"/>
    <property type="match status" value="1"/>
</dbReference>
<dbReference type="HAMAP" id="MF_01458">
    <property type="entry name" value="FtsH"/>
    <property type="match status" value="1"/>
</dbReference>
<dbReference type="InterPro" id="IPR003959">
    <property type="entry name" value="ATPase_AAA_core"/>
</dbReference>
<feature type="transmembrane region" description="Helical" evidence="18">
    <location>
        <begin position="742"/>
        <end position="765"/>
    </location>
</feature>
<dbReference type="InterPro" id="IPR011990">
    <property type="entry name" value="TPR-like_helical_dom_sf"/>
</dbReference>
<dbReference type="FunFam" id="3.40.50.300:FF:000001">
    <property type="entry name" value="ATP-dependent zinc metalloprotease FtsH"/>
    <property type="match status" value="1"/>
</dbReference>
<keyword evidence="12" id="KW-0067">ATP-binding</keyword>
<dbReference type="Pfam" id="PF01434">
    <property type="entry name" value="Peptidase_M41"/>
    <property type="match status" value="1"/>
</dbReference>
<evidence type="ECO:0000256" key="15">
    <source>
        <dbReference type="ARBA" id="ARBA00023136"/>
    </source>
</evidence>
<dbReference type="Gene3D" id="1.20.58.760">
    <property type="entry name" value="Peptidase M41"/>
    <property type="match status" value="1"/>
</dbReference>
<evidence type="ECO:0000256" key="1">
    <source>
        <dbReference type="ARBA" id="ARBA00001947"/>
    </source>
</evidence>
<accession>A0AAE0T892</accession>
<protein>
    <recommendedName>
        <fullName evidence="19">AAA+ ATPase domain-containing protein</fullName>
    </recommendedName>
</protein>
<keyword evidence="15 18" id="KW-0472">Membrane</keyword>
<keyword evidence="10" id="KW-0378">Hydrolase</keyword>
<evidence type="ECO:0000256" key="16">
    <source>
        <dbReference type="PROSITE-ProRule" id="PRU00339"/>
    </source>
</evidence>
<evidence type="ECO:0000256" key="2">
    <source>
        <dbReference type="ARBA" id="ARBA00004370"/>
    </source>
</evidence>
<evidence type="ECO:0000256" key="13">
    <source>
        <dbReference type="ARBA" id="ARBA00022989"/>
    </source>
</evidence>
<keyword evidence="8" id="KW-0479">Metal-binding</keyword>
<dbReference type="InterPro" id="IPR019734">
    <property type="entry name" value="TPR_rpt"/>
</dbReference>
<dbReference type="GO" id="GO:0004176">
    <property type="term" value="F:ATP-dependent peptidase activity"/>
    <property type="evidence" value="ECO:0007669"/>
    <property type="project" value="InterPro"/>
</dbReference>
<reference evidence="20" key="3">
    <citation type="submission" date="2023-05" db="EMBL/GenBank/DDBJ databases">
        <authorList>
            <person name="Smith C.H."/>
        </authorList>
    </citation>
    <scope>NUCLEOTIDE SEQUENCE</scope>
    <source>
        <strain evidence="20">CHS0354</strain>
        <tissue evidence="20">Mantle</tissue>
    </source>
</reference>
<evidence type="ECO:0000256" key="3">
    <source>
        <dbReference type="ARBA" id="ARBA00010044"/>
    </source>
</evidence>
<keyword evidence="5" id="KW-1003">Cell membrane</keyword>
<evidence type="ECO:0000256" key="9">
    <source>
        <dbReference type="ARBA" id="ARBA00022741"/>
    </source>
</evidence>
<dbReference type="SMART" id="SM00028">
    <property type="entry name" value="TPR"/>
    <property type="match status" value="2"/>
</dbReference>
<dbReference type="SUPFAM" id="SSF48452">
    <property type="entry name" value="TPR-like"/>
    <property type="match status" value="1"/>
</dbReference>
<evidence type="ECO:0000313" key="20">
    <source>
        <dbReference type="EMBL" id="KAK3605018.1"/>
    </source>
</evidence>
<dbReference type="GO" id="GO:0030527">
    <property type="term" value="F:structural constituent of chromatin"/>
    <property type="evidence" value="ECO:0007669"/>
    <property type="project" value="InterPro"/>
</dbReference>
<comment type="similarity">
    <text evidence="3">In the C-terminal section; belongs to the peptidase M41 family.</text>
</comment>
<dbReference type="InterPro" id="IPR003960">
    <property type="entry name" value="ATPase_AAA_CS"/>
</dbReference>
<dbReference type="InterPro" id="IPR041569">
    <property type="entry name" value="AAA_lid_3"/>
</dbReference>
<feature type="repeat" description="TPR" evidence="16">
    <location>
        <begin position="935"/>
        <end position="968"/>
    </location>
</feature>
<comment type="cofactor">
    <cofactor evidence="1">
        <name>Zn(2+)</name>
        <dbReference type="ChEBI" id="CHEBI:29105"/>
    </cofactor>
</comment>
<dbReference type="PROSITE" id="PS50005">
    <property type="entry name" value="TPR"/>
    <property type="match status" value="2"/>
</dbReference>
<keyword evidence="7 18" id="KW-0812">Transmembrane</keyword>
<dbReference type="CDD" id="cd19501">
    <property type="entry name" value="RecA-like_FtsH"/>
    <property type="match status" value="1"/>
</dbReference>
<sequence length="981" mass="109209">MAKESFDSTKKRFQPVREGNDQYPKKPNKDQSRFNVRNFLIVAVVIFLVFLVQRSFTSQSALKEVSYSTYTKLLGDSLIKSAQVVVDGRIAIIYGQLRGESTVEDIDRKTVELSKFKVKVTHFDKSMMDALLSKNVVLTMDVQAESAWDWLLFFSPLIILGVVYFVFMQRNVSQNSVMARTMMGFGRSRAKLMTEFDVNVRFSDVAGCNEAKEDLEEVVDFLKYPQKFLDIGAKIPKGVLLLGPPGTGKTLLAKAVAGEAKVPFFSMSGSDFVEMFVGVGASRVRDLFEQAKQHSPCIVFIDEIDAVGRQRGAGVGGGHDEREQTLNQLLVEMDGFSTNTNVMVMAATNRADVLDSALLRPGRFDRQIMFDLPNVKDRHDILKIHTKKVPIDETVNLERIAKLTPGFSGADLANLINESSLLAARNNRKTVSIEHVEQARDKILMGPERKSDVLTDKQKELTAYHESGHVLVAKLSEGTDPIHKVTIIPRGRALGVTSYLPESDLKMYHKKYILSVITYILGGRAAEEVVFSDVTTGASNDIEKATLLARRMVCEWGMTENLGPVNYGSSNHEVFLGRDYGKVQSFSEETSKFIDKEVRSIIDGCMANARKIIQDNLDTMKRLTKQLIEKETLTGEEIDAIISNSGVAKHDVDAVVNAFIGTIIEAMKAHKRIEIRGFVTFTVKKTSKRLARNPRTAVLTNYRYCSKCGAFLDEPRDVEGHLQPLPQAEEVRVGQKGLSQGMVVVIVVSFLGVVSLLGAFGWSAMQTEQKGFDLSGAAGKDAQPETGKINSEQLESPSMAIEKALDEVSLKKINEIRTNYFKANKLATKKELALSLSEIFLSFKYYDSAGVYFERASLTSTEKKDVEDYALKAAHVFHDSKNLKEAIRMYSKVLELNPMQSDARVDFALTLIESGEMMQGVSEMKKAVELTPLHQKANLNLGILYAQINRVAEAKKYWQNAAEIDPTSEAGTFAQELLKKP</sequence>
<comment type="caution">
    <text evidence="20">The sequence shown here is derived from an EMBL/GenBank/DDBJ whole genome shotgun (WGS) entry which is preliminary data.</text>
</comment>
<organism evidence="20 21">
    <name type="scientific">Potamilus streckersoni</name>
    <dbReference type="NCBI Taxonomy" id="2493646"/>
    <lineage>
        <taxon>Eukaryota</taxon>
        <taxon>Metazoa</taxon>
        <taxon>Spiralia</taxon>
        <taxon>Lophotrochozoa</taxon>
        <taxon>Mollusca</taxon>
        <taxon>Bivalvia</taxon>
        <taxon>Autobranchia</taxon>
        <taxon>Heteroconchia</taxon>
        <taxon>Palaeoheterodonta</taxon>
        <taxon>Unionida</taxon>
        <taxon>Unionoidea</taxon>
        <taxon>Unionidae</taxon>
        <taxon>Ambleminae</taxon>
        <taxon>Lampsilini</taxon>
        <taxon>Potamilus</taxon>
    </lineage>
</organism>
<dbReference type="Gene3D" id="1.10.8.60">
    <property type="match status" value="1"/>
</dbReference>
<dbReference type="GO" id="GO:0010304">
    <property type="term" value="P:PSII associated light-harvesting complex II catabolic process"/>
    <property type="evidence" value="ECO:0007669"/>
    <property type="project" value="UniProtKB-ARBA"/>
</dbReference>
<comment type="similarity">
    <text evidence="4">In the N-terminal section; belongs to the AAA ATPase family.</text>
</comment>
<dbReference type="NCBIfam" id="TIGR01241">
    <property type="entry name" value="FtsH_fam"/>
    <property type="match status" value="1"/>
</dbReference>
<dbReference type="InterPro" id="IPR000642">
    <property type="entry name" value="Peptidase_M41"/>
</dbReference>
<evidence type="ECO:0000256" key="6">
    <source>
        <dbReference type="ARBA" id="ARBA00022670"/>
    </source>
</evidence>
<dbReference type="GO" id="GO:0008270">
    <property type="term" value="F:zinc ion binding"/>
    <property type="evidence" value="ECO:0007669"/>
    <property type="project" value="InterPro"/>
</dbReference>
<feature type="compositionally biased region" description="Basic and acidic residues" evidence="17">
    <location>
        <begin position="18"/>
        <end position="29"/>
    </location>
</feature>
<dbReference type="InterPro" id="IPR037219">
    <property type="entry name" value="Peptidase_M41-like"/>
</dbReference>
<feature type="transmembrane region" description="Helical" evidence="18">
    <location>
        <begin position="34"/>
        <end position="52"/>
    </location>
</feature>
<dbReference type="GO" id="GO:0016887">
    <property type="term" value="F:ATP hydrolysis activity"/>
    <property type="evidence" value="ECO:0007669"/>
    <property type="project" value="InterPro"/>
</dbReference>
<evidence type="ECO:0000256" key="8">
    <source>
        <dbReference type="ARBA" id="ARBA00022723"/>
    </source>
</evidence>
<dbReference type="InterPro" id="IPR003593">
    <property type="entry name" value="AAA+_ATPase"/>
</dbReference>
<reference evidence="20" key="2">
    <citation type="journal article" date="2021" name="Genome Biol. Evol.">
        <title>Developing a high-quality reference genome for a parasitic bivalve with doubly uniparental inheritance (Bivalvia: Unionida).</title>
        <authorList>
            <person name="Smith C.H."/>
        </authorList>
    </citation>
    <scope>NUCLEOTIDE SEQUENCE</scope>
    <source>
        <strain evidence="20">CHS0354</strain>
        <tissue evidence="20">Mantle</tissue>
    </source>
</reference>
<dbReference type="Gene3D" id="3.40.50.300">
    <property type="entry name" value="P-loop containing nucleotide triphosphate hydrolases"/>
    <property type="match status" value="1"/>
</dbReference>
<proteinExistence type="inferred from homology"/>
<keyword evidence="6" id="KW-0645">Protease</keyword>
<dbReference type="Pfam" id="PF00004">
    <property type="entry name" value="AAA"/>
    <property type="match status" value="1"/>
</dbReference>
<dbReference type="GO" id="GO:0004222">
    <property type="term" value="F:metalloendopeptidase activity"/>
    <property type="evidence" value="ECO:0007669"/>
    <property type="project" value="InterPro"/>
</dbReference>
<dbReference type="Gene3D" id="1.25.40.10">
    <property type="entry name" value="Tetratricopeptide repeat domain"/>
    <property type="match status" value="1"/>
</dbReference>
<evidence type="ECO:0000256" key="11">
    <source>
        <dbReference type="ARBA" id="ARBA00022833"/>
    </source>
</evidence>
<dbReference type="GO" id="GO:0003677">
    <property type="term" value="F:DNA binding"/>
    <property type="evidence" value="ECO:0007669"/>
    <property type="project" value="InterPro"/>
</dbReference>
<dbReference type="SUPFAM" id="SSF47729">
    <property type="entry name" value="IHF-like DNA-binding proteins"/>
    <property type="match status" value="1"/>
</dbReference>
<dbReference type="FunFam" id="1.20.58.760:FF:000001">
    <property type="entry name" value="ATP-dependent zinc metalloprotease FtsH"/>
    <property type="match status" value="1"/>
</dbReference>
<dbReference type="EMBL" id="JAEAOA010000085">
    <property type="protein sequence ID" value="KAK3605018.1"/>
    <property type="molecule type" value="Genomic_DNA"/>
</dbReference>
<reference evidence="20" key="1">
    <citation type="journal article" date="2021" name="Genome Biol. Evol.">
        <title>A High-Quality Reference Genome for a Parasitic Bivalve with Doubly Uniparental Inheritance (Bivalvia: Unionida).</title>
        <authorList>
            <person name="Smith C.H."/>
        </authorList>
    </citation>
    <scope>NUCLEOTIDE SEQUENCE</scope>
    <source>
        <strain evidence="20">CHS0354</strain>
    </source>
</reference>
<dbReference type="PANTHER" id="PTHR23076:SF97">
    <property type="entry name" value="ATP-DEPENDENT ZINC METALLOPROTEASE YME1L1"/>
    <property type="match status" value="1"/>
</dbReference>
<dbReference type="Proteomes" id="UP001195483">
    <property type="component" value="Unassembled WGS sequence"/>
</dbReference>
<evidence type="ECO:0000256" key="5">
    <source>
        <dbReference type="ARBA" id="ARBA00022475"/>
    </source>
</evidence>
<dbReference type="InterPro" id="IPR027417">
    <property type="entry name" value="P-loop_NTPase"/>
</dbReference>
<evidence type="ECO:0000256" key="4">
    <source>
        <dbReference type="ARBA" id="ARBA00010550"/>
    </source>
</evidence>
<keyword evidence="9" id="KW-0547">Nucleotide-binding</keyword>
<evidence type="ECO:0000256" key="18">
    <source>
        <dbReference type="SAM" id="Phobius"/>
    </source>
</evidence>
<feature type="transmembrane region" description="Helical" evidence="18">
    <location>
        <begin position="150"/>
        <end position="168"/>
    </location>
</feature>
<dbReference type="PROSITE" id="PS00674">
    <property type="entry name" value="AAA"/>
    <property type="match status" value="1"/>
</dbReference>
<dbReference type="InterPro" id="IPR010992">
    <property type="entry name" value="IHF-like_DNA-bd_dom_sf"/>
</dbReference>